<evidence type="ECO:0000256" key="1">
    <source>
        <dbReference type="ARBA" id="ARBA00000274"/>
    </source>
</evidence>
<evidence type="ECO:0000256" key="2">
    <source>
        <dbReference type="RuleBase" id="RU363015"/>
    </source>
</evidence>
<keyword evidence="2" id="KW-0203">Cytokinin biosynthesis</keyword>
<dbReference type="Gene3D" id="3.40.50.450">
    <property type="match status" value="1"/>
</dbReference>
<dbReference type="Proteomes" id="UP001589797">
    <property type="component" value="Unassembled WGS sequence"/>
</dbReference>
<name>A0ABV6FXT3_9BACT</name>
<organism evidence="3 4">
    <name type="scientific">Fontibacter flavus</name>
    <dbReference type="NCBI Taxonomy" id="654838"/>
    <lineage>
        <taxon>Bacteria</taxon>
        <taxon>Pseudomonadati</taxon>
        <taxon>Bacteroidota</taxon>
        <taxon>Cytophagia</taxon>
        <taxon>Cytophagales</taxon>
        <taxon>Cyclobacteriaceae</taxon>
        <taxon>Fontibacter</taxon>
    </lineage>
</organism>
<protein>
    <recommendedName>
        <fullName evidence="2">Cytokinin riboside 5'-monophosphate phosphoribohydrolase</fullName>
        <ecNumber evidence="2">3.2.2.n1</ecNumber>
    </recommendedName>
</protein>
<dbReference type="InterPro" id="IPR031100">
    <property type="entry name" value="LOG_fam"/>
</dbReference>
<accession>A0ABV6FXT3</accession>
<dbReference type="SUPFAM" id="SSF102405">
    <property type="entry name" value="MCP/YpsA-like"/>
    <property type="match status" value="1"/>
</dbReference>
<gene>
    <name evidence="3" type="ORF">ACFFIP_18545</name>
</gene>
<sequence length="254" mass="29179">MLKGKRRSFSPLVNPEEEEFFAGPQSRWKEFKFVVKVMLEFIRGFRMLHFIGPCVTVFGSARFEEEDKFYKLAVRVGETVSRMGFAVMTGGGPGIMEAANKGAKNIGGKSIGCNIILPFEQHPNPYLDKWMNFKYFFVRKVLLSKYSYAFVVMPGGFGTLDEFFEALTLIQTKVMRRFPVVLMCSDFHQDLYKYLHHLAEYGTIDKKDLDLFLLTDSVEEMEAHIHQYAIKGFGLKRRKDLKPVPILGEDGVRA</sequence>
<comment type="similarity">
    <text evidence="2">Belongs to the LOG family.</text>
</comment>
<evidence type="ECO:0000313" key="4">
    <source>
        <dbReference type="Proteomes" id="UP001589797"/>
    </source>
</evidence>
<dbReference type="PANTHER" id="PTHR43393">
    <property type="entry name" value="CYTOKININ RIBOSIDE 5'-MONOPHOSPHATE PHOSPHORIBOHYDROLASE"/>
    <property type="match status" value="1"/>
</dbReference>
<comment type="catalytic activity">
    <reaction evidence="1">
        <text>AMP + H2O = D-ribose 5-phosphate + adenine</text>
        <dbReference type="Rhea" id="RHEA:20129"/>
        <dbReference type="ChEBI" id="CHEBI:15377"/>
        <dbReference type="ChEBI" id="CHEBI:16708"/>
        <dbReference type="ChEBI" id="CHEBI:78346"/>
        <dbReference type="ChEBI" id="CHEBI:456215"/>
        <dbReference type="EC" id="3.2.2.4"/>
    </reaction>
</comment>
<dbReference type="Pfam" id="PF03641">
    <property type="entry name" value="Lysine_decarbox"/>
    <property type="match status" value="1"/>
</dbReference>
<proteinExistence type="inferred from homology"/>
<dbReference type="InterPro" id="IPR005269">
    <property type="entry name" value="LOG"/>
</dbReference>
<comment type="caution">
    <text evidence="3">The sequence shown here is derived from an EMBL/GenBank/DDBJ whole genome shotgun (WGS) entry which is preliminary data.</text>
</comment>
<dbReference type="NCBIfam" id="TIGR00730">
    <property type="entry name" value="Rossman fold protein, TIGR00730 family"/>
    <property type="match status" value="1"/>
</dbReference>
<keyword evidence="2" id="KW-0378">Hydrolase</keyword>
<dbReference type="RefSeq" id="WP_382389271.1">
    <property type="nucleotide sequence ID" value="NZ_JBHLWI010000083.1"/>
</dbReference>
<evidence type="ECO:0000313" key="3">
    <source>
        <dbReference type="EMBL" id="MFC0264693.1"/>
    </source>
</evidence>
<dbReference type="InterPro" id="IPR052341">
    <property type="entry name" value="LOG_family_nucleotidases"/>
</dbReference>
<keyword evidence="4" id="KW-1185">Reference proteome</keyword>
<dbReference type="EC" id="3.2.2.n1" evidence="2"/>
<dbReference type="PANTHER" id="PTHR43393:SF3">
    <property type="entry name" value="LYSINE DECARBOXYLASE-LIKE PROTEIN"/>
    <property type="match status" value="1"/>
</dbReference>
<reference evidence="3 4" key="1">
    <citation type="submission" date="2024-09" db="EMBL/GenBank/DDBJ databases">
        <authorList>
            <person name="Sun Q."/>
            <person name="Mori K."/>
        </authorList>
    </citation>
    <scope>NUCLEOTIDE SEQUENCE [LARGE SCALE GENOMIC DNA]</scope>
    <source>
        <strain evidence="3 4">CCM 7650</strain>
    </source>
</reference>
<dbReference type="EMBL" id="JBHLWI010000083">
    <property type="protein sequence ID" value="MFC0264693.1"/>
    <property type="molecule type" value="Genomic_DNA"/>
</dbReference>